<dbReference type="InterPro" id="IPR036634">
    <property type="entry name" value="PRD_sf"/>
</dbReference>
<protein>
    <submittedName>
        <fullName evidence="9">Phosphoenolpyruvate-dependent sugar PTS family porter, EIIA 2</fullName>
    </submittedName>
</protein>
<dbReference type="SUPFAM" id="SSF52794">
    <property type="entry name" value="PTS system IIB component-like"/>
    <property type="match status" value="1"/>
</dbReference>
<dbReference type="InterPro" id="IPR013196">
    <property type="entry name" value="HTH_11"/>
</dbReference>
<keyword evidence="5" id="KW-0804">Transcription</keyword>
<dbReference type="InterPro" id="IPR013011">
    <property type="entry name" value="PTS_EIIB_2"/>
</dbReference>
<dbReference type="PROSITE" id="PS51372">
    <property type="entry name" value="PRD_2"/>
    <property type="match status" value="2"/>
</dbReference>
<dbReference type="GO" id="GO:0009401">
    <property type="term" value="P:phosphoenolpyruvate-dependent sugar phosphotransferase system"/>
    <property type="evidence" value="ECO:0007669"/>
    <property type="project" value="InterPro"/>
</dbReference>
<dbReference type="InterPro" id="IPR002178">
    <property type="entry name" value="PTS_EIIA_type-2_dom"/>
</dbReference>
<keyword evidence="1" id="KW-0808">Transferase</keyword>
<proteinExistence type="predicted"/>
<evidence type="ECO:0000256" key="5">
    <source>
        <dbReference type="ARBA" id="ARBA00023163"/>
    </source>
</evidence>
<dbReference type="Pfam" id="PF00359">
    <property type="entry name" value="PTS_EIIA_2"/>
    <property type="match status" value="1"/>
</dbReference>
<dbReference type="SUPFAM" id="SSF63520">
    <property type="entry name" value="PTS-regulatory domain, PRD"/>
    <property type="match status" value="2"/>
</dbReference>
<dbReference type="eggNOG" id="COG1762">
    <property type="taxonomic scope" value="Bacteria"/>
</dbReference>
<evidence type="ECO:0000256" key="1">
    <source>
        <dbReference type="ARBA" id="ARBA00022679"/>
    </source>
</evidence>
<evidence type="ECO:0000313" key="10">
    <source>
        <dbReference type="Proteomes" id="UP000005388"/>
    </source>
</evidence>
<dbReference type="GO" id="GO:0006355">
    <property type="term" value="P:regulation of DNA-templated transcription"/>
    <property type="evidence" value="ECO:0007669"/>
    <property type="project" value="InterPro"/>
</dbReference>
<keyword evidence="2" id="KW-0677">Repeat</keyword>
<dbReference type="InterPro" id="IPR050661">
    <property type="entry name" value="BglG_antiterminators"/>
</dbReference>
<keyword evidence="4" id="KW-0010">Activator</keyword>
<feature type="domain" description="PTS EIIA type-2" evidence="6">
    <location>
        <begin position="511"/>
        <end position="655"/>
    </location>
</feature>
<evidence type="ECO:0000259" key="7">
    <source>
        <dbReference type="PROSITE" id="PS51099"/>
    </source>
</evidence>
<dbReference type="STRING" id="764291.STRUR_1649"/>
<evidence type="ECO:0000256" key="2">
    <source>
        <dbReference type="ARBA" id="ARBA00022737"/>
    </source>
</evidence>
<evidence type="ECO:0000259" key="8">
    <source>
        <dbReference type="PROSITE" id="PS51372"/>
    </source>
</evidence>
<evidence type="ECO:0000259" key="6">
    <source>
        <dbReference type="PROSITE" id="PS51094"/>
    </source>
</evidence>
<dbReference type="SUPFAM" id="SSF46894">
    <property type="entry name" value="C-terminal effector domain of the bipartite response regulators"/>
    <property type="match status" value="1"/>
</dbReference>
<dbReference type="GO" id="GO:0008982">
    <property type="term" value="F:protein-N(PI)-phosphohistidine-sugar phosphotransferase activity"/>
    <property type="evidence" value="ECO:0007669"/>
    <property type="project" value="InterPro"/>
</dbReference>
<dbReference type="PANTHER" id="PTHR30185:SF18">
    <property type="entry name" value="TRANSCRIPTIONAL REGULATOR MTLR"/>
    <property type="match status" value="1"/>
</dbReference>
<feature type="domain" description="PTS EIIB type-2" evidence="7">
    <location>
        <begin position="403"/>
        <end position="495"/>
    </location>
</feature>
<dbReference type="Gene3D" id="1.10.10.10">
    <property type="entry name" value="Winged helix-like DNA-binding domain superfamily/Winged helix DNA-binding domain"/>
    <property type="match status" value="1"/>
</dbReference>
<dbReference type="Pfam" id="PF02302">
    <property type="entry name" value="PTS_IIB"/>
    <property type="match status" value="1"/>
</dbReference>
<dbReference type="InterPro" id="IPR016152">
    <property type="entry name" value="PTrfase/Anion_transptr"/>
</dbReference>
<name>G5KID8_9STRE</name>
<dbReference type="Gene3D" id="3.40.50.2300">
    <property type="match status" value="1"/>
</dbReference>
<dbReference type="RefSeq" id="WP_006739598.1">
    <property type="nucleotide sequence ID" value="NZ_AEUZ02000001.1"/>
</dbReference>
<dbReference type="CDD" id="cd05568">
    <property type="entry name" value="PTS_IIB_bgl_like"/>
    <property type="match status" value="1"/>
</dbReference>
<dbReference type="InterPro" id="IPR036095">
    <property type="entry name" value="PTS_EIIB-like_sf"/>
</dbReference>
<dbReference type="PANTHER" id="PTHR30185">
    <property type="entry name" value="CRYPTIC BETA-GLUCOSIDE BGL OPERON ANTITERMINATOR"/>
    <property type="match status" value="1"/>
</dbReference>
<dbReference type="Gene3D" id="1.10.1790.10">
    <property type="entry name" value="PRD domain"/>
    <property type="match status" value="2"/>
</dbReference>
<dbReference type="GO" id="GO:0003677">
    <property type="term" value="F:DNA binding"/>
    <property type="evidence" value="ECO:0007669"/>
    <property type="project" value="InterPro"/>
</dbReference>
<keyword evidence="10" id="KW-1185">Reference proteome</keyword>
<dbReference type="InterPro" id="IPR003501">
    <property type="entry name" value="PTS_EIIB_2/3"/>
</dbReference>
<gene>
    <name evidence="9" type="ORF">STRUR_1649</name>
</gene>
<dbReference type="Pfam" id="PF05043">
    <property type="entry name" value="Mga"/>
    <property type="match status" value="1"/>
</dbReference>
<dbReference type="InterPro" id="IPR016032">
    <property type="entry name" value="Sig_transdc_resp-reg_C-effctor"/>
</dbReference>
<feature type="domain" description="PRD" evidence="8">
    <location>
        <begin position="185"/>
        <end position="290"/>
    </location>
</feature>
<dbReference type="eggNOG" id="COG3711">
    <property type="taxonomic scope" value="Bacteria"/>
</dbReference>
<dbReference type="EMBL" id="AEUZ02000001">
    <property type="protein sequence ID" value="EHJ56857.1"/>
    <property type="molecule type" value="Genomic_DNA"/>
</dbReference>
<evidence type="ECO:0000256" key="3">
    <source>
        <dbReference type="ARBA" id="ARBA00023015"/>
    </source>
</evidence>
<dbReference type="AlphaFoldDB" id="G5KID8"/>
<dbReference type="Pfam" id="PF00874">
    <property type="entry name" value="PRD"/>
    <property type="match status" value="2"/>
</dbReference>
<evidence type="ECO:0000256" key="4">
    <source>
        <dbReference type="ARBA" id="ARBA00023159"/>
    </source>
</evidence>
<dbReference type="Gene3D" id="3.40.930.10">
    <property type="entry name" value="Mannitol-specific EII, Chain A"/>
    <property type="match status" value="1"/>
</dbReference>
<dbReference type="Pfam" id="PF08279">
    <property type="entry name" value="HTH_11"/>
    <property type="match status" value="1"/>
</dbReference>
<dbReference type="InterPro" id="IPR036388">
    <property type="entry name" value="WH-like_DNA-bd_sf"/>
</dbReference>
<dbReference type="SUPFAM" id="SSF55804">
    <property type="entry name" value="Phoshotransferase/anion transport protein"/>
    <property type="match status" value="1"/>
</dbReference>
<reference evidence="9 10" key="1">
    <citation type="journal article" date="2014" name="Int. J. Syst. Evol. Microbiol.">
        <title>Phylogenomics and the dynamic genome evolution of the genus Streptococcus.</title>
        <authorList>
            <consortium name="The Broad Institute Genome Sequencing Platform"/>
            <person name="Richards V.P."/>
            <person name="Palmer S.R."/>
            <person name="Pavinski Bitar P.D."/>
            <person name="Qin X."/>
            <person name="Weinstock G.M."/>
            <person name="Highlander S.K."/>
            <person name="Town C.D."/>
            <person name="Burne R.A."/>
            <person name="Stanhope M.J."/>
        </authorList>
    </citation>
    <scope>NUCLEOTIDE SEQUENCE [LARGE SCALE GENOMIC DNA]</scope>
    <source>
        <strain evidence="9 10">2285-97</strain>
    </source>
</reference>
<organism evidence="9 10">
    <name type="scientific">Streptococcus urinalis 2285-97</name>
    <dbReference type="NCBI Taxonomy" id="764291"/>
    <lineage>
        <taxon>Bacteria</taxon>
        <taxon>Bacillati</taxon>
        <taxon>Bacillota</taxon>
        <taxon>Bacilli</taxon>
        <taxon>Lactobacillales</taxon>
        <taxon>Streptococcaceae</taxon>
        <taxon>Streptococcus</taxon>
    </lineage>
</organism>
<dbReference type="InterPro" id="IPR011608">
    <property type="entry name" value="PRD"/>
</dbReference>
<dbReference type="PROSITE" id="PS51099">
    <property type="entry name" value="PTS_EIIB_TYPE_2"/>
    <property type="match status" value="1"/>
</dbReference>
<comment type="caution">
    <text evidence="9">The sequence shown here is derived from an EMBL/GenBank/DDBJ whole genome shotgun (WGS) entry which is preliminary data.</text>
</comment>
<dbReference type="PROSITE" id="PS51094">
    <property type="entry name" value="PTS_EIIA_TYPE_2"/>
    <property type="match status" value="1"/>
</dbReference>
<sequence>MLGQKEILILQYLYQHKGDFVTSKELAKHLACSDRTVRTYIKSLLSSIEGSSGISILSKQGHGYQLTVNDQNDYLSLIKADSDHFGTENIDINDRRNYIINKLIFEQDDIFFEDLVDTLYVSRSTLSADFKKIRQDFVKYNLSIESRANKGVYVKGAEHDKRHFIMDYYFSGHFLKNIHQYVGDDFFKLPISFEEITIIVLDECRNQSLKLSDFVIQNLIVHIALAISRVNKGFRISELKIDQSRFQKEISIARQILTRTKGITKTDFPNEEINYIAVHLISESAQKSKQDSQNRLSLLQDLVKACLEIDQLYGYQFSQDFTFLEGLLTHLEVLLERLKNDVRLDNPLLQDIQTQYKEAYLIAHGLMSHMITFQDYHLSEDEIAYVSLHLLAAIERFHQNHKLNALVICATGYGSAQMLRMRIENELGRQINVVDLVGYYDITADKLENVDLIISTIDLSNLVFTIPVFTVSVFLNDKEVQTIKQKLNQIEFKQHRPKQSSNTLSLLSTFEHYFDQKRFLILNQSTKEDVLDHLIQMMDDDKNDTDYSESMKELISLRESFSSVVFDQDIAVPHPLKAIDTKAKIAVAIIRDGIYWEEDFESIRLVFLVSPSQFSNEGLSDITRVIVALTEQKEQKEKLIACKDFDDFKSIFLQEI</sequence>
<feature type="domain" description="PRD" evidence="8">
    <location>
        <begin position="293"/>
        <end position="400"/>
    </location>
</feature>
<accession>G5KID8</accession>
<keyword evidence="3" id="KW-0805">Transcription regulation</keyword>
<dbReference type="InterPro" id="IPR007737">
    <property type="entry name" value="Mga_HTH"/>
</dbReference>
<evidence type="ECO:0000313" key="9">
    <source>
        <dbReference type="EMBL" id="EHJ56857.1"/>
    </source>
</evidence>
<dbReference type="Proteomes" id="UP000005388">
    <property type="component" value="Unassembled WGS sequence"/>
</dbReference>